<feature type="domain" description="Myb-like" evidence="5">
    <location>
        <begin position="9"/>
        <end position="61"/>
    </location>
</feature>
<evidence type="ECO:0000259" key="6">
    <source>
        <dbReference type="PROSITE" id="PS51294"/>
    </source>
</evidence>
<name>A0A7J0DBQ3_9ERIC</name>
<evidence type="ECO:0000256" key="2">
    <source>
        <dbReference type="ARBA" id="ARBA00022737"/>
    </source>
</evidence>
<dbReference type="PROSITE" id="PS50090">
    <property type="entry name" value="MYB_LIKE"/>
    <property type="match status" value="2"/>
</dbReference>
<feature type="domain" description="HTH myb-type" evidence="6">
    <location>
        <begin position="9"/>
        <end position="61"/>
    </location>
</feature>
<dbReference type="PANTHER" id="PTHR10641:SF1377">
    <property type="entry name" value="MYB-RELATED PROTEIN MYB4-LIKE"/>
    <property type="match status" value="1"/>
</dbReference>
<feature type="domain" description="Myb-like" evidence="5">
    <location>
        <begin position="62"/>
        <end position="112"/>
    </location>
</feature>
<accession>A0A7J0DBQ3</accession>
<evidence type="ECO:0000313" key="8">
    <source>
        <dbReference type="Proteomes" id="UP000585474"/>
    </source>
</evidence>
<dbReference type="SUPFAM" id="SSF46689">
    <property type="entry name" value="Homeodomain-like"/>
    <property type="match status" value="1"/>
</dbReference>
<gene>
    <name evidence="7" type="ORF">Acr_00g0019500</name>
</gene>
<dbReference type="CDD" id="cd00167">
    <property type="entry name" value="SANT"/>
    <property type="match status" value="2"/>
</dbReference>
<evidence type="ECO:0000313" key="7">
    <source>
        <dbReference type="EMBL" id="GFS31843.1"/>
    </source>
</evidence>
<sequence>MGRTPSFDKNGRKKGLWSTEEDDKLRAYVQRYGHWNWRELPKYAGLSRCGKSCRLRWMNYLRPNVKRGGYTEEEEDLILKLHHQLGNKWSAIAARLPGRTDNEIKNYWHTHIKKRLMKENQEAIFEPKEQEIEASQFETNLKQRSNQITEFPPKNRAILESAPLSPELSSSEFSSSLTSDYAVLSDTELVVEDGNSTNSSELLTEAIGNFWTEPFLEDKSFNKNEFSSSNMVEGGFFYPDSLYFDDGMDLFYQVLQDFPKM</sequence>
<dbReference type="Proteomes" id="UP000585474">
    <property type="component" value="Unassembled WGS sequence"/>
</dbReference>
<dbReference type="Gene3D" id="1.10.10.60">
    <property type="entry name" value="Homeodomain-like"/>
    <property type="match status" value="2"/>
</dbReference>
<dbReference type="FunFam" id="1.10.10.60:FF:000001">
    <property type="entry name" value="MYB-related transcription factor"/>
    <property type="match status" value="1"/>
</dbReference>
<dbReference type="Pfam" id="PF00249">
    <property type="entry name" value="Myb_DNA-binding"/>
    <property type="match status" value="2"/>
</dbReference>
<evidence type="ECO:0000256" key="1">
    <source>
        <dbReference type="ARBA" id="ARBA00004123"/>
    </source>
</evidence>
<organism evidence="7 8">
    <name type="scientific">Actinidia rufa</name>
    <dbReference type="NCBI Taxonomy" id="165716"/>
    <lineage>
        <taxon>Eukaryota</taxon>
        <taxon>Viridiplantae</taxon>
        <taxon>Streptophyta</taxon>
        <taxon>Embryophyta</taxon>
        <taxon>Tracheophyta</taxon>
        <taxon>Spermatophyta</taxon>
        <taxon>Magnoliopsida</taxon>
        <taxon>eudicotyledons</taxon>
        <taxon>Gunneridae</taxon>
        <taxon>Pentapetalae</taxon>
        <taxon>asterids</taxon>
        <taxon>Ericales</taxon>
        <taxon>Actinidiaceae</taxon>
        <taxon>Actinidia</taxon>
    </lineage>
</organism>
<keyword evidence="8" id="KW-1185">Reference proteome</keyword>
<keyword evidence="3" id="KW-0238">DNA-binding</keyword>
<proteinExistence type="predicted"/>
<dbReference type="PROSITE" id="PS51294">
    <property type="entry name" value="HTH_MYB"/>
    <property type="match status" value="2"/>
</dbReference>
<dbReference type="AlphaFoldDB" id="A0A7J0DBQ3"/>
<dbReference type="InterPro" id="IPR001005">
    <property type="entry name" value="SANT/Myb"/>
</dbReference>
<protein>
    <submittedName>
        <fullName evidence="7">Myb domain protein 53</fullName>
    </submittedName>
</protein>
<dbReference type="InterPro" id="IPR017930">
    <property type="entry name" value="Myb_dom"/>
</dbReference>
<keyword evidence="2" id="KW-0677">Repeat</keyword>
<reference evidence="8" key="1">
    <citation type="submission" date="2019-07" db="EMBL/GenBank/DDBJ databases">
        <title>De Novo Assembly of kiwifruit Actinidia rufa.</title>
        <authorList>
            <person name="Sugita-Konishi S."/>
            <person name="Sato K."/>
            <person name="Mori E."/>
            <person name="Abe Y."/>
            <person name="Kisaki G."/>
            <person name="Hamano K."/>
            <person name="Suezawa K."/>
            <person name="Otani M."/>
            <person name="Fukuda T."/>
            <person name="Manabe T."/>
            <person name="Gomi K."/>
            <person name="Tabuchi M."/>
            <person name="Akimitsu K."/>
            <person name="Kataoka I."/>
        </authorList>
    </citation>
    <scope>NUCLEOTIDE SEQUENCE [LARGE SCALE GENOMIC DNA]</scope>
    <source>
        <strain evidence="8">cv. Fuchu</strain>
    </source>
</reference>
<evidence type="ECO:0000256" key="3">
    <source>
        <dbReference type="ARBA" id="ARBA00023125"/>
    </source>
</evidence>
<comment type="caution">
    <text evidence="7">The sequence shown here is derived from an EMBL/GenBank/DDBJ whole genome shotgun (WGS) entry which is preliminary data.</text>
</comment>
<evidence type="ECO:0000256" key="4">
    <source>
        <dbReference type="ARBA" id="ARBA00023242"/>
    </source>
</evidence>
<dbReference type="PANTHER" id="PTHR10641">
    <property type="entry name" value="MYB FAMILY TRANSCRIPTION FACTOR"/>
    <property type="match status" value="1"/>
</dbReference>
<dbReference type="InterPro" id="IPR015495">
    <property type="entry name" value="Myb_TF_plants"/>
</dbReference>
<keyword evidence="4" id="KW-0539">Nucleus</keyword>
<comment type="subcellular location">
    <subcellularLocation>
        <location evidence="1">Nucleus</location>
    </subcellularLocation>
</comment>
<dbReference type="InterPro" id="IPR009057">
    <property type="entry name" value="Homeodomain-like_sf"/>
</dbReference>
<dbReference type="SMART" id="SM00717">
    <property type="entry name" value="SANT"/>
    <property type="match status" value="2"/>
</dbReference>
<feature type="domain" description="HTH myb-type" evidence="6">
    <location>
        <begin position="62"/>
        <end position="116"/>
    </location>
</feature>
<dbReference type="GO" id="GO:0005634">
    <property type="term" value="C:nucleus"/>
    <property type="evidence" value="ECO:0007669"/>
    <property type="project" value="UniProtKB-SubCell"/>
</dbReference>
<dbReference type="GO" id="GO:0003677">
    <property type="term" value="F:DNA binding"/>
    <property type="evidence" value="ECO:0007669"/>
    <property type="project" value="UniProtKB-KW"/>
</dbReference>
<dbReference type="OrthoDB" id="2143914at2759"/>
<dbReference type="EMBL" id="BJWL01000153">
    <property type="protein sequence ID" value="GFS31843.1"/>
    <property type="molecule type" value="Genomic_DNA"/>
</dbReference>
<evidence type="ECO:0000259" key="5">
    <source>
        <dbReference type="PROSITE" id="PS50090"/>
    </source>
</evidence>